<name>A0A6A5XEC6_9PLEO</name>
<dbReference type="EMBL" id="ML978074">
    <property type="protein sequence ID" value="KAF2011239.1"/>
    <property type="molecule type" value="Genomic_DNA"/>
</dbReference>
<gene>
    <name evidence="2" type="ORF">BU24DRAFT_426322</name>
</gene>
<evidence type="ECO:0000313" key="3">
    <source>
        <dbReference type="Proteomes" id="UP000799778"/>
    </source>
</evidence>
<dbReference type="RefSeq" id="XP_033379578.1">
    <property type="nucleotide sequence ID" value="XM_033528943.1"/>
</dbReference>
<reference evidence="2" key="1">
    <citation type="journal article" date="2020" name="Stud. Mycol.">
        <title>101 Dothideomycetes genomes: a test case for predicting lifestyles and emergence of pathogens.</title>
        <authorList>
            <person name="Haridas S."/>
            <person name="Albert R."/>
            <person name="Binder M."/>
            <person name="Bloem J."/>
            <person name="Labutti K."/>
            <person name="Salamov A."/>
            <person name="Andreopoulos B."/>
            <person name="Baker S."/>
            <person name="Barry K."/>
            <person name="Bills G."/>
            <person name="Bluhm B."/>
            <person name="Cannon C."/>
            <person name="Castanera R."/>
            <person name="Culley D."/>
            <person name="Daum C."/>
            <person name="Ezra D."/>
            <person name="Gonzalez J."/>
            <person name="Henrissat B."/>
            <person name="Kuo A."/>
            <person name="Liang C."/>
            <person name="Lipzen A."/>
            <person name="Lutzoni F."/>
            <person name="Magnuson J."/>
            <person name="Mondo S."/>
            <person name="Nolan M."/>
            <person name="Ohm R."/>
            <person name="Pangilinan J."/>
            <person name="Park H.-J."/>
            <person name="Ramirez L."/>
            <person name="Alfaro M."/>
            <person name="Sun H."/>
            <person name="Tritt A."/>
            <person name="Yoshinaga Y."/>
            <person name="Zwiers L.-H."/>
            <person name="Turgeon B."/>
            <person name="Goodwin S."/>
            <person name="Spatafora J."/>
            <person name="Crous P."/>
            <person name="Grigoriev I."/>
        </authorList>
    </citation>
    <scope>NUCLEOTIDE SEQUENCE</scope>
    <source>
        <strain evidence="2">CBS 175.79</strain>
    </source>
</reference>
<evidence type="ECO:0000256" key="1">
    <source>
        <dbReference type="SAM" id="SignalP"/>
    </source>
</evidence>
<protein>
    <submittedName>
        <fullName evidence="2">Uncharacterized protein</fullName>
    </submittedName>
</protein>
<organism evidence="2 3">
    <name type="scientific">Aaosphaeria arxii CBS 175.79</name>
    <dbReference type="NCBI Taxonomy" id="1450172"/>
    <lineage>
        <taxon>Eukaryota</taxon>
        <taxon>Fungi</taxon>
        <taxon>Dikarya</taxon>
        <taxon>Ascomycota</taxon>
        <taxon>Pezizomycotina</taxon>
        <taxon>Dothideomycetes</taxon>
        <taxon>Pleosporomycetidae</taxon>
        <taxon>Pleosporales</taxon>
        <taxon>Pleosporales incertae sedis</taxon>
        <taxon>Aaosphaeria</taxon>
    </lineage>
</organism>
<keyword evidence="3" id="KW-1185">Reference proteome</keyword>
<sequence length="137" mass="15601">MLATWLFIWFMSILVVAATPSPKSLLPRQRPSWATDVPCSFSITVHETCSDSLDGANSTHNATSKLTTSVTVSSIRNSTGDELYIRVIEKESEPFLEPLSPLSSFNLTRPTVENHFIRFLWDQEIKFLRTGLRRREK</sequence>
<dbReference type="Proteomes" id="UP000799778">
    <property type="component" value="Unassembled WGS sequence"/>
</dbReference>
<dbReference type="AlphaFoldDB" id="A0A6A5XEC6"/>
<accession>A0A6A5XEC6</accession>
<feature type="signal peptide" evidence="1">
    <location>
        <begin position="1"/>
        <end position="18"/>
    </location>
</feature>
<proteinExistence type="predicted"/>
<dbReference type="GeneID" id="54286340"/>
<feature type="chain" id="PRO_5025404970" evidence="1">
    <location>
        <begin position="19"/>
        <end position="137"/>
    </location>
</feature>
<evidence type="ECO:0000313" key="2">
    <source>
        <dbReference type="EMBL" id="KAF2011239.1"/>
    </source>
</evidence>
<keyword evidence="1" id="KW-0732">Signal</keyword>